<proteinExistence type="predicted"/>
<keyword evidence="3" id="KW-1185">Reference proteome</keyword>
<reference evidence="2" key="2">
    <citation type="submission" date="2022-06" db="UniProtKB">
        <authorList>
            <consortium name="EnsemblMetazoa"/>
        </authorList>
    </citation>
    <scope>IDENTIFICATION</scope>
</reference>
<dbReference type="SMART" id="SM00597">
    <property type="entry name" value="ZnF_TTF"/>
    <property type="match status" value="1"/>
</dbReference>
<name>A0A8R2NY10_ACYPI</name>
<feature type="domain" description="TTF-type" evidence="1">
    <location>
        <begin position="80"/>
        <end position="166"/>
    </location>
</feature>
<dbReference type="RefSeq" id="XP_029348583.1">
    <property type="nucleotide sequence ID" value="XM_029492723.1"/>
</dbReference>
<dbReference type="PANTHER" id="PTHR45749:SF37">
    <property type="entry name" value="OS05G0311600 PROTEIN"/>
    <property type="match status" value="1"/>
</dbReference>
<dbReference type="AlphaFoldDB" id="A0A8R2NY10"/>
<protein>
    <recommendedName>
        <fullName evidence="1">TTF-type domain-containing protein</fullName>
    </recommendedName>
</protein>
<organism evidence="2 3">
    <name type="scientific">Acyrthosiphon pisum</name>
    <name type="common">Pea aphid</name>
    <dbReference type="NCBI Taxonomy" id="7029"/>
    <lineage>
        <taxon>Eukaryota</taxon>
        <taxon>Metazoa</taxon>
        <taxon>Ecdysozoa</taxon>
        <taxon>Arthropoda</taxon>
        <taxon>Hexapoda</taxon>
        <taxon>Insecta</taxon>
        <taxon>Pterygota</taxon>
        <taxon>Neoptera</taxon>
        <taxon>Paraneoptera</taxon>
        <taxon>Hemiptera</taxon>
        <taxon>Sternorrhyncha</taxon>
        <taxon>Aphidomorpha</taxon>
        <taxon>Aphidoidea</taxon>
        <taxon>Aphididae</taxon>
        <taxon>Macrosiphini</taxon>
        <taxon>Acyrthosiphon</taxon>
    </lineage>
</organism>
<dbReference type="EnsemblMetazoa" id="XM_029492723.1">
    <property type="protein sequence ID" value="XP_029348583.1"/>
    <property type="gene ID" value="LOC107882740"/>
</dbReference>
<evidence type="ECO:0000313" key="2">
    <source>
        <dbReference type="EnsemblMetazoa" id="XP_029348583.1"/>
    </source>
</evidence>
<evidence type="ECO:0000313" key="3">
    <source>
        <dbReference type="Proteomes" id="UP000007819"/>
    </source>
</evidence>
<dbReference type="PANTHER" id="PTHR45749">
    <property type="match status" value="1"/>
</dbReference>
<reference evidence="3" key="1">
    <citation type="submission" date="2010-06" db="EMBL/GenBank/DDBJ databases">
        <authorList>
            <person name="Jiang H."/>
            <person name="Abraham K."/>
            <person name="Ali S."/>
            <person name="Alsbrooks S.L."/>
            <person name="Anim B.N."/>
            <person name="Anosike U.S."/>
            <person name="Attaway T."/>
            <person name="Bandaranaike D.P."/>
            <person name="Battles P.K."/>
            <person name="Bell S.N."/>
            <person name="Bell A.V."/>
            <person name="Beltran B."/>
            <person name="Bickham C."/>
            <person name="Bustamante Y."/>
            <person name="Caleb T."/>
            <person name="Canada A."/>
            <person name="Cardenas V."/>
            <person name="Carter K."/>
            <person name="Chacko J."/>
            <person name="Chandrabose M.N."/>
            <person name="Chavez D."/>
            <person name="Chavez A."/>
            <person name="Chen L."/>
            <person name="Chu H.-S."/>
            <person name="Claassen K.J."/>
            <person name="Cockrell R."/>
            <person name="Collins M."/>
            <person name="Cooper J.A."/>
            <person name="Cree A."/>
            <person name="Curry S.M."/>
            <person name="Da Y."/>
            <person name="Dao M.D."/>
            <person name="Das B."/>
            <person name="Davila M.-L."/>
            <person name="Davy-Carroll L."/>
            <person name="Denson S."/>
            <person name="Dinh H."/>
            <person name="Ebong V.E."/>
            <person name="Edwards J.R."/>
            <person name="Egan A."/>
            <person name="El-Daye J."/>
            <person name="Escobedo L."/>
            <person name="Fernandez S."/>
            <person name="Fernando P.R."/>
            <person name="Flagg N."/>
            <person name="Forbes L.D."/>
            <person name="Fowler R.G."/>
            <person name="Fu Q."/>
            <person name="Gabisi R.A."/>
            <person name="Ganer J."/>
            <person name="Garbino Pronczuk A."/>
            <person name="Garcia R.M."/>
            <person name="Garner T."/>
            <person name="Garrett T.E."/>
            <person name="Gonzalez D.A."/>
            <person name="Hamid H."/>
            <person name="Hawkins E.S."/>
            <person name="Hirani K."/>
            <person name="Hogues M.E."/>
            <person name="Hollins B."/>
            <person name="Hsiao C.-H."/>
            <person name="Jabil R."/>
            <person name="James M.L."/>
            <person name="Jhangiani S.N."/>
            <person name="Johnson B."/>
            <person name="Johnson Q."/>
            <person name="Joshi V."/>
            <person name="Kalu J.B."/>
            <person name="Kam C."/>
            <person name="Kashfia A."/>
            <person name="Keebler J."/>
            <person name="Kisamo H."/>
            <person name="Kovar C.L."/>
            <person name="Lago L.A."/>
            <person name="Lai C.-Y."/>
            <person name="Laidlaw J."/>
            <person name="Lara F."/>
            <person name="Le T.-K."/>
            <person name="Lee S.L."/>
            <person name="Legall F.H."/>
            <person name="Lemon S.J."/>
            <person name="Lewis L.R."/>
            <person name="Li B."/>
            <person name="Liu Y."/>
            <person name="Liu Y.-S."/>
            <person name="Lopez J."/>
            <person name="Lozado R.J."/>
            <person name="Lu J."/>
            <person name="Madu R.C."/>
            <person name="Maheshwari M."/>
            <person name="Maheshwari R."/>
            <person name="Malloy K."/>
            <person name="Martinez E."/>
            <person name="Mathew T."/>
            <person name="Mercado I.C."/>
            <person name="Mercado C."/>
            <person name="Meyer B."/>
            <person name="Montgomery K."/>
            <person name="Morgan M.B."/>
            <person name="Munidasa M."/>
            <person name="Nazareth L.V."/>
            <person name="Nelson J."/>
            <person name="Ng B.M."/>
            <person name="Nguyen N.B."/>
            <person name="Nguyen P.Q."/>
            <person name="Nguyen T."/>
            <person name="Obregon M."/>
            <person name="Okwuonu G.O."/>
            <person name="Onwere C.G."/>
            <person name="Orozco G."/>
            <person name="Parra A."/>
            <person name="Patel S."/>
            <person name="Patil S."/>
            <person name="Perez A."/>
            <person name="Perez Y."/>
            <person name="Pham C."/>
            <person name="Primus E.L."/>
            <person name="Pu L.-L."/>
            <person name="Puazo M."/>
            <person name="Qin X."/>
            <person name="Quiroz J.B."/>
            <person name="Reese J."/>
            <person name="Richards S."/>
            <person name="Rives C.M."/>
            <person name="Robberts R."/>
            <person name="Ruiz S.J."/>
            <person name="Ruiz M.J."/>
            <person name="Santibanez J."/>
            <person name="Schneider B.W."/>
            <person name="Sisson I."/>
            <person name="Smith M."/>
            <person name="Sodergren E."/>
            <person name="Song X.-Z."/>
            <person name="Song B.B."/>
            <person name="Summersgill H."/>
            <person name="Thelus R."/>
            <person name="Thornton R.D."/>
            <person name="Trejos Z.Y."/>
            <person name="Usmani K."/>
            <person name="Vattathil S."/>
            <person name="Villasana D."/>
            <person name="Walker D.L."/>
            <person name="Wang S."/>
            <person name="Wang K."/>
            <person name="White C.S."/>
            <person name="Williams A.C."/>
            <person name="Williamson J."/>
            <person name="Wilson K."/>
            <person name="Woghiren I.O."/>
            <person name="Woodworth J.R."/>
            <person name="Worley K.C."/>
            <person name="Wright R.A."/>
            <person name="Wu W."/>
            <person name="Young L."/>
            <person name="Zhang L."/>
            <person name="Zhang J."/>
            <person name="Zhu Y."/>
            <person name="Muzny D.M."/>
            <person name="Weinstock G."/>
            <person name="Gibbs R.A."/>
        </authorList>
    </citation>
    <scope>NUCLEOTIDE SEQUENCE [LARGE SCALE GENOMIC DNA]</scope>
    <source>
        <strain evidence="3">LSR1</strain>
    </source>
</reference>
<dbReference type="OrthoDB" id="6617140at2759"/>
<dbReference type="SUPFAM" id="SSF53098">
    <property type="entry name" value="Ribonuclease H-like"/>
    <property type="match status" value="1"/>
</dbReference>
<dbReference type="Proteomes" id="UP000007819">
    <property type="component" value="Unassembled WGS sequence"/>
</dbReference>
<dbReference type="KEGG" id="api:107882740"/>
<dbReference type="InterPro" id="IPR025398">
    <property type="entry name" value="DUF4371"/>
</dbReference>
<evidence type="ECO:0000259" key="1">
    <source>
        <dbReference type="SMART" id="SM00597"/>
    </source>
</evidence>
<accession>A0A8R2NY10</accession>
<sequence length="476" mass="54006">MSDKIPRPNVFSVFNYKKKKDGCNSIETTVTLDQSEVKEVKVHKFQIKSNIGNISDLGDIESGPKQPILMAYPKTLIGTQKRGFSSSCYNDNAWLEYSCHLDAAFYYCCRLFASGSGNQEDTWTVTGFCNWKKLTDKIKSHSSTTIHLTCMSRMNSYKSSKVSGSVMCQISTAQNDQKQKNEEYIKTLIDITLFLAKQGIAFRGHLEDKESNNQGNFKEACKLVAKCNSNFDSLYSKKISHTSWIVQNELIDICAEHIKTTIINEVKSTGIVAIMVDEARSYKEEQLSICIRYVNGLDVCERFLTFIDVSSSQKAIDIVAAILMFLEQSNMKDVKVIAQSYDGASVMSGQHGGVQTLMKEHYPYVIYIHCVAHRLNLIVVDTYTNIINARNMFNVLESIYTHFSHPKKNKMLHEFQINLGLSQRSISKICDTRWICRYKTCNAIKTNFKAIVKALQFEINETSDKDVTQAIGMNIF</sequence>
<dbReference type="InterPro" id="IPR012337">
    <property type="entry name" value="RNaseH-like_sf"/>
</dbReference>
<dbReference type="GeneID" id="107882740"/>
<dbReference type="Pfam" id="PF14291">
    <property type="entry name" value="DUF4371"/>
    <property type="match status" value="1"/>
</dbReference>
<dbReference type="InterPro" id="IPR006580">
    <property type="entry name" value="Znf_TTF"/>
</dbReference>